<dbReference type="KEGG" id="aten:116301396"/>
<feature type="compositionally biased region" description="Basic and acidic residues" evidence="10">
    <location>
        <begin position="739"/>
        <end position="753"/>
    </location>
</feature>
<dbReference type="InterPro" id="IPR008428">
    <property type="entry name" value="Chond_GalNAc"/>
</dbReference>
<feature type="compositionally biased region" description="Polar residues" evidence="10">
    <location>
        <begin position="666"/>
        <end position="675"/>
    </location>
</feature>
<dbReference type="RefSeq" id="XP_031566309.1">
    <property type="nucleotide sequence ID" value="XM_031710449.1"/>
</dbReference>
<dbReference type="PANTHER" id="PTHR12369:SF5">
    <property type="entry name" value="HEXOSYLTRANSFERASE"/>
    <property type="match status" value="1"/>
</dbReference>
<dbReference type="PANTHER" id="PTHR12369">
    <property type="entry name" value="CHONDROITIN SYNTHASE"/>
    <property type="match status" value="1"/>
</dbReference>
<evidence type="ECO:0000259" key="11">
    <source>
        <dbReference type="PROSITE" id="PS51820"/>
    </source>
</evidence>
<comment type="similarity">
    <text evidence="2 9">Belongs to the chondroitin N-acetylgalactosaminyltransferase family.</text>
</comment>
<evidence type="ECO:0000256" key="8">
    <source>
        <dbReference type="ARBA" id="ARBA00023136"/>
    </source>
</evidence>
<protein>
    <recommendedName>
        <fullName evidence="9">Hexosyltransferase</fullName>
        <ecNumber evidence="9">2.4.1.-</ecNumber>
    </recommendedName>
</protein>
<evidence type="ECO:0000256" key="10">
    <source>
        <dbReference type="SAM" id="MobiDB-lite"/>
    </source>
</evidence>
<dbReference type="GO" id="GO:0008376">
    <property type="term" value="F:acetylgalactosaminyltransferase activity"/>
    <property type="evidence" value="ECO:0007669"/>
    <property type="project" value="InterPro"/>
</dbReference>
<name>A0A6P8IHW5_ACTTE</name>
<dbReference type="InterPro" id="IPR011658">
    <property type="entry name" value="PA14_dom"/>
</dbReference>
<feature type="region of interest" description="Disordered" evidence="10">
    <location>
        <begin position="501"/>
        <end position="552"/>
    </location>
</feature>
<evidence type="ECO:0000256" key="3">
    <source>
        <dbReference type="ARBA" id="ARBA00022679"/>
    </source>
</evidence>
<evidence type="ECO:0000256" key="4">
    <source>
        <dbReference type="ARBA" id="ARBA00022692"/>
    </source>
</evidence>
<dbReference type="Proteomes" id="UP000515163">
    <property type="component" value="Unplaced"/>
</dbReference>
<dbReference type="Pfam" id="PF07691">
    <property type="entry name" value="PA14"/>
    <property type="match status" value="1"/>
</dbReference>
<feature type="non-terminal residue" evidence="13">
    <location>
        <position position="1133"/>
    </location>
</feature>
<feature type="compositionally biased region" description="Basic and acidic residues" evidence="10">
    <location>
        <begin position="518"/>
        <end position="528"/>
    </location>
</feature>
<feature type="region of interest" description="Disordered" evidence="10">
    <location>
        <begin position="87"/>
        <end position="155"/>
    </location>
</feature>
<evidence type="ECO:0000256" key="7">
    <source>
        <dbReference type="ARBA" id="ARBA00023034"/>
    </source>
</evidence>
<evidence type="ECO:0000256" key="6">
    <source>
        <dbReference type="ARBA" id="ARBA00022989"/>
    </source>
</evidence>
<comment type="subcellular location">
    <subcellularLocation>
        <location evidence="1 9">Golgi apparatus</location>
        <location evidence="1 9">Golgi stack membrane</location>
        <topology evidence="1 9">Single-pass type II membrane protein</topology>
    </subcellularLocation>
</comment>
<evidence type="ECO:0000256" key="2">
    <source>
        <dbReference type="ARBA" id="ARBA00009239"/>
    </source>
</evidence>
<dbReference type="SUPFAM" id="SSF56988">
    <property type="entry name" value="Anthrax protective antigen"/>
    <property type="match status" value="1"/>
</dbReference>
<feature type="compositionally biased region" description="Polar residues" evidence="10">
    <location>
        <begin position="538"/>
        <end position="548"/>
    </location>
</feature>
<feature type="compositionally biased region" description="Basic and acidic residues" evidence="10">
    <location>
        <begin position="135"/>
        <end position="146"/>
    </location>
</feature>
<keyword evidence="3 9" id="KW-0808">Transferase</keyword>
<dbReference type="Pfam" id="PF05679">
    <property type="entry name" value="CHGN"/>
    <property type="match status" value="1"/>
</dbReference>
<dbReference type="AlphaFoldDB" id="A0A6P8IHW5"/>
<dbReference type="InParanoid" id="A0A6P8IHW5"/>
<feature type="domain" description="PA14" evidence="11">
    <location>
        <begin position="157"/>
        <end position="325"/>
    </location>
</feature>
<keyword evidence="4" id="KW-0812">Transmembrane</keyword>
<keyword evidence="8" id="KW-0472">Membrane</keyword>
<organism evidence="12 13">
    <name type="scientific">Actinia tenebrosa</name>
    <name type="common">Australian red waratah sea anemone</name>
    <dbReference type="NCBI Taxonomy" id="6105"/>
    <lineage>
        <taxon>Eukaryota</taxon>
        <taxon>Metazoa</taxon>
        <taxon>Cnidaria</taxon>
        <taxon>Anthozoa</taxon>
        <taxon>Hexacorallia</taxon>
        <taxon>Actiniaria</taxon>
        <taxon>Actiniidae</taxon>
        <taxon>Actinia</taxon>
    </lineage>
</organism>
<evidence type="ECO:0000313" key="13">
    <source>
        <dbReference type="RefSeq" id="XP_031566309.1"/>
    </source>
</evidence>
<feature type="compositionally biased region" description="Polar residues" evidence="10">
    <location>
        <begin position="108"/>
        <end position="120"/>
    </location>
</feature>
<evidence type="ECO:0000256" key="5">
    <source>
        <dbReference type="ARBA" id="ARBA00022968"/>
    </source>
</evidence>
<dbReference type="InterPro" id="IPR037524">
    <property type="entry name" value="PA14/GLEYA"/>
</dbReference>
<reference evidence="13" key="1">
    <citation type="submission" date="2025-08" db="UniProtKB">
        <authorList>
            <consortium name="RefSeq"/>
        </authorList>
    </citation>
    <scope>IDENTIFICATION</scope>
</reference>
<keyword evidence="6" id="KW-1133">Transmembrane helix</keyword>
<sequence>MVAVRRIKHLVQLSAVGLLVLTFVIFIEWDEISYSSRIKRQVSGFRERLEYTPDSELLDLERELDVDRILKKIHDDVTLRLMQEDEDCNKTKQQQTTSTNNRNKHGNLENNSKTSTSTPKVESEKTATDSPTKNANEKSRDKEHHPQLNQIKWQPFPWKPNMRGQLNVHIWQAWCGNTIHDLRRNWFFPSYPDLHLTVSRLFVQHYEDDYGQRIFGFIHPPLTGKYVFALSSDDTSELWLSKDELPENVRLLAWVGNRTSLDGYHKTSIGQFTKYTNQQSKEVFLKKGRRYFIEALHKQGAREDHILVGWKIPGLSEFRHISGDSISMYIDDRYITPDVTKYAQFIPQTVPSHPHAHTWGVALNHDLHKFASNSVPNEYRSHQLVEMEDFENVLPNCEYQPSYLVNFTLKRYEGVKLIHDSAVYPDDLTILTHMIPYDQCRARRLTDSHSNRLNVFVPALTNHSLFHEGKIIVFGPDGNGSVVTTLSDLAEDYPIEHVLKMDESNATDQENVSFGLDNRVDKKDDANRVRNNLVRKPQPSQVQPAHNENNADNKESKQLLNGIRNHPVPLQHQIVERTNIKTKASRHETIHGMNKRTSDILKEHFEAVKNFSLSRKKEAKKSALDSKKVVKQSRHKQYSESRFTKTKEKQFQDSQKRNKSSRNRTLDNNSRNIKSNVKKKQKLSETIILSSNKLPVLSRSKRANREKGNQPKNSVNLHDIVNLQRIERRSYGEVSTVQKRREGNDEESRRSKQNDMYGLQGKSRTRRKLLSYPVATEKKNDDDDNADGQVSHAQNTQDAVPRFYFRPIGTVPVKNNSLPDFMYEDIRLTRLNSAREYVRRMQAIIQIYQHKMSARQISDQIYRRYGIRLSVPEMTPYLNYNPLLYHHNMTTCASDGNLLLNEDVAKSAVFRYMRELTRKTSNKYSLRGILNVEENHDVLYGDRYLMELELLDQNRKKSVRLSQYIYQKNGKENLCLPHNFQINHHATVHVIVPVKNQGRWVQYFINDMSEIYLKTRDPHLNVIIVDFSSDDIDVQEALRRSPLVRYKVISLSGPFQRAFGIQAGSTAVKNPNDIIFMCDLHLELPNNMIDIIRKHCIEGRMAFAPVVTRLHCGFTPSVPYGFWELQGYGLFAM</sequence>
<keyword evidence="12" id="KW-1185">Reference proteome</keyword>
<dbReference type="OrthoDB" id="5971499at2759"/>
<feature type="region of interest" description="Disordered" evidence="10">
    <location>
        <begin position="698"/>
        <end position="771"/>
    </location>
</feature>
<keyword evidence="7 9" id="KW-0333">Golgi apparatus</keyword>
<dbReference type="InterPro" id="IPR029044">
    <property type="entry name" value="Nucleotide-diphossugar_trans"/>
</dbReference>
<feature type="region of interest" description="Disordered" evidence="10">
    <location>
        <begin position="614"/>
        <end position="681"/>
    </location>
</feature>
<feature type="compositionally biased region" description="Basic and acidic residues" evidence="10">
    <location>
        <begin position="637"/>
        <end position="656"/>
    </location>
</feature>
<gene>
    <name evidence="13" type="primary">LOC116301396</name>
</gene>
<dbReference type="EC" id="2.4.1.-" evidence="9"/>
<accession>A0A6P8IHW5</accession>
<proteinExistence type="inferred from homology"/>
<feature type="region of interest" description="Disordered" evidence="10">
    <location>
        <begin position="776"/>
        <end position="795"/>
    </location>
</feature>
<dbReference type="GO" id="GO:0032580">
    <property type="term" value="C:Golgi cisterna membrane"/>
    <property type="evidence" value="ECO:0007669"/>
    <property type="project" value="UniProtKB-SubCell"/>
</dbReference>
<dbReference type="Gene3D" id="3.90.550.10">
    <property type="entry name" value="Spore Coat Polysaccharide Biosynthesis Protein SpsA, Chain A"/>
    <property type="match status" value="1"/>
</dbReference>
<evidence type="ECO:0000313" key="12">
    <source>
        <dbReference type="Proteomes" id="UP000515163"/>
    </source>
</evidence>
<dbReference type="SUPFAM" id="SSF53448">
    <property type="entry name" value="Nucleotide-diphospho-sugar transferases"/>
    <property type="match status" value="1"/>
</dbReference>
<evidence type="ECO:0000256" key="9">
    <source>
        <dbReference type="RuleBase" id="RU364016"/>
    </source>
</evidence>
<keyword evidence="5 9" id="KW-0735">Signal-anchor</keyword>
<evidence type="ECO:0000256" key="1">
    <source>
        <dbReference type="ARBA" id="ARBA00004447"/>
    </source>
</evidence>
<feature type="compositionally biased region" description="Low complexity" evidence="10">
    <location>
        <begin position="91"/>
        <end position="101"/>
    </location>
</feature>
<dbReference type="PROSITE" id="PS51820">
    <property type="entry name" value="PA14"/>
    <property type="match status" value="1"/>
</dbReference>
<dbReference type="InterPro" id="IPR051227">
    <property type="entry name" value="CS_glycosyltransferase"/>
</dbReference>
<dbReference type="GeneID" id="116301396"/>